<feature type="region of interest" description="Disordered" evidence="12">
    <location>
        <begin position="1"/>
        <end position="59"/>
    </location>
</feature>
<comment type="caution">
    <text evidence="15">The sequence shown here is derived from an EMBL/GenBank/DDBJ whole genome shotgun (WGS) entry which is preliminary data.</text>
</comment>
<dbReference type="CDD" id="cd18807">
    <property type="entry name" value="SF1_C_UvrD"/>
    <property type="match status" value="1"/>
</dbReference>
<comment type="similarity">
    <text evidence="1 11">Belongs to the helicase family. UvrD subfamily.</text>
</comment>
<dbReference type="EC" id="5.6.2.4" evidence="11"/>
<dbReference type="InterPro" id="IPR027417">
    <property type="entry name" value="P-loop_NTPase"/>
</dbReference>
<feature type="compositionally biased region" description="Low complexity" evidence="12">
    <location>
        <begin position="755"/>
        <end position="777"/>
    </location>
</feature>
<feature type="domain" description="UvrD-like helicase ATP-binding" evidence="13">
    <location>
        <begin position="71"/>
        <end position="369"/>
    </location>
</feature>
<keyword evidence="4 10" id="KW-0347">Helicase</keyword>
<dbReference type="RefSeq" id="WP_381211166.1">
    <property type="nucleotide sequence ID" value="NZ_JBHSPC010000037.1"/>
</dbReference>
<dbReference type="PANTHER" id="PTHR11070">
    <property type="entry name" value="UVRD / RECB / PCRA DNA HELICASE FAMILY MEMBER"/>
    <property type="match status" value="1"/>
</dbReference>
<dbReference type="InterPro" id="IPR014017">
    <property type="entry name" value="DNA_helicase_UvrD-like_C"/>
</dbReference>
<dbReference type="CDD" id="cd17932">
    <property type="entry name" value="DEXQc_UvrD"/>
    <property type="match status" value="1"/>
</dbReference>
<dbReference type="InterPro" id="IPR000212">
    <property type="entry name" value="DNA_helicase_UvrD/REP"/>
</dbReference>
<dbReference type="Gene3D" id="1.10.486.10">
    <property type="entry name" value="PCRA, domain 4"/>
    <property type="match status" value="1"/>
</dbReference>
<keyword evidence="16" id="KW-1185">Reference proteome</keyword>
<comment type="catalytic activity">
    <reaction evidence="9 11">
        <text>ATP + H2O = ADP + phosphate + H(+)</text>
        <dbReference type="Rhea" id="RHEA:13065"/>
        <dbReference type="ChEBI" id="CHEBI:15377"/>
        <dbReference type="ChEBI" id="CHEBI:15378"/>
        <dbReference type="ChEBI" id="CHEBI:30616"/>
        <dbReference type="ChEBI" id="CHEBI:43474"/>
        <dbReference type="ChEBI" id="CHEBI:456216"/>
        <dbReference type="EC" id="5.6.2.4"/>
    </reaction>
</comment>
<reference evidence="16" key="1">
    <citation type="journal article" date="2019" name="Int. J. Syst. Evol. Microbiol.">
        <title>The Global Catalogue of Microorganisms (GCM) 10K type strain sequencing project: providing services to taxonomists for standard genome sequencing and annotation.</title>
        <authorList>
            <consortium name="The Broad Institute Genomics Platform"/>
            <consortium name="The Broad Institute Genome Sequencing Center for Infectious Disease"/>
            <person name="Wu L."/>
            <person name="Ma J."/>
        </authorList>
    </citation>
    <scope>NUCLEOTIDE SEQUENCE [LARGE SCALE GENOMIC DNA]</scope>
    <source>
        <strain evidence="16">JCM 13852</strain>
    </source>
</reference>
<dbReference type="Pfam" id="PF21196">
    <property type="entry name" value="PcrA_UvrD_tudor"/>
    <property type="match status" value="1"/>
</dbReference>
<feature type="binding site" evidence="10">
    <location>
        <begin position="92"/>
        <end position="99"/>
    </location>
    <ligand>
        <name>ATP</name>
        <dbReference type="ChEBI" id="CHEBI:30616"/>
    </ligand>
</feature>
<evidence type="ECO:0000256" key="2">
    <source>
        <dbReference type="ARBA" id="ARBA00022741"/>
    </source>
</evidence>
<dbReference type="Gene3D" id="3.40.50.300">
    <property type="entry name" value="P-loop containing nucleotide triphosphate hydrolases"/>
    <property type="match status" value="2"/>
</dbReference>
<evidence type="ECO:0000256" key="1">
    <source>
        <dbReference type="ARBA" id="ARBA00009922"/>
    </source>
</evidence>
<gene>
    <name evidence="15" type="primary">pcrA</name>
    <name evidence="15" type="ORF">ACFP2V_14645</name>
</gene>
<protein>
    <recommendedName>
        <fullName evidence="11">ATP-dependent DNA helicase</fullName>
        <ecNumber evidence="11">5.6.2.4</ecNumber>
    </recommendedName>
</protein>
<dbReference type="Pfam" id="PF00580">
    <property type="entry name" value="UvrD-helicase"/>
    <property type="match status" value="1"/>
</dbReference>
<dbReference type="InterPro" id="IPR013986">
    <property type="entry name" value="DExx_box_DNA_helicase_dom_sf"/>
</dbReference>
<evidence type="ECO:0000256" key="12">
    <source>
        <dbReference type="SAM" id="MobiDB-lite"/>
    </source>
</evidence>
<feature type="domain" description="UvrD-like helicase C-terminal" evidence="14">
    <location>
        <begin position="370"/>
        <end position="661"/>
    </location>
</feature>
<dbReference type="InterPro" id="IPR005751">
    <property type="entry name" value="ATP-dep_DNA_helicase_PcrA"/>
</dbReference>
<dbReference type="PROSITE" id="PS51217">
    <property type="entry name" value="UVRD_HELICASE_CTER"/>
    <property type="match status" value="1"/>
</dbReference>
<evidence type="ECO:0000256" key="9">
    <source>
        <dbReference type="ARBA" id="ARBA00048988"/>
    </source>
</evidence>
<keyword evidence="2 10" id="KW-0547">Nucleotide-binding</keyword>
<evidence type="ECO:0000256" key="4">
    <source>
        <dbReference type="ARBA" id="ARBA00022806"/>
    </source>
</evidence>
<dbReference type="GO" id="GO:0003678">
    <property type="term" value="F:DNA helicase activity"/>
    <property type="evidence" value="ECO:0007669"/>
    <property type="project" value="UniProtKB-EC"/>
</dbReference>
<dbReference type="SUPFAM" id="SSF52540">
    <property type="entry name" value="P-loop containing nucleoside triphosphate hydrolases"/>
    <property type="match status" value="1"/>
</dbReference>
<proteinExistence type="inferred from homology"/>
<sequence>MSSLFDDSFLADLQARRGPAEEPPPPPEDDHVPEQVPDDLFGGKFDVPPDRDTHYRDGAPRPVLDPAALLEGLNDNQRAAVAHSGSPLLIVAGAGSGKTRVLTHRIAHLLAARSVHPGQILAITFTNKAAGEMRERVEQLVGPRAGAMWVMTFHSACVRILRRESKKLGFTSSFSIYDAADSKRLMALVCRDLDLDPKRFPPKSFSAKISNLKNELIDEEDFAAQAGDGFEKTLAQAYALYQSRLREANALDFDDLIMTTVNLLRTFPDVAEHYRRRFRHVLVDEYQDTNHAQYALVRELVGIAERPAGHPDGVPPSADDLPPAELCVVGDADQSIYAFRGATIRNILQFEEDYPDATTILLEQNYRSTQTILSAANAVIERNESRRPKNLWTNAGSGAQITGYVADTEHDEAQFVSDEIDRLTDAGEAKAGDVAVFYRTNAQSRVFEEVFIRVGLPYKVVGGVRFYERKEVRDVLAYLRVLANPEDSVPLRRILNVPKRGIGDRAEAMIDALSQREKISFSQALKRVDEAYGMAARSTNAVKRFNTLMEELRTIVESGAGPATVLEAVLERTGYLAELQASTDPQDETRIENLQELAAVALEFEQERGEGAVASGATAPGNTLADFLEQVALVADSDQIPDEDEDGSGVITLMTLHTAKGLEFPVVFLTGMEDGVFPHMRALGQTKELEEERRLAYVGITRARERLYLTRSTLRSAWGQPSYNPPSRFLEEIPATHLEWKRTGATAPVSSGPVSGMAASLSSSRSRSSASGASGFATRRAAEKPVVSLTVGDRVTHDQFGLGTVVAVKGTGGNAEATIDFGDIKPKRLLLRYAPVEKL</sequence>
<feature type="compositionally biased region" description="Basic and acidic residues" evidence="12">
    <location>
        <begin position="47"/>
        <end position="59"/>
    </location>
</feature>
<keyword evidence="7" id="KW-0413">Isomerase</keyword>
<organism evidence="15 16">
    <name type="scientific">Streptomyces incanus</name>
    <dbReference type="NCBI Taxonomy" id="887453"/>
    <lineage>
        <taxon>Bacteria</taxon>
        <taxon>Bacillati</taxon>
        <taxon>Actinomycetota</taxon>
        <taxon>Actinomycetes</taxon>
        <taxon>Kitasatosporales</taxon>
        <taxon>Streptomycetaceae</taxon>
        <taxon>Streptomyces</taxon>
    </lineage>
</organism>
<keyword evidence="6 11" id="KW-0238">DNA-binding</keyword>
<evidence type="ECO:0000313" key="15">
    <source>
        <dbReference type="EMBL" id="MFC5671309.1"/>
    </source>
</evidence>
<dbReference type="PROSITE" id="PS51198">
    <property type="entry name" value="UVRD_HELICASE_ATP_BIND"/>
    <property type="match status" value="1"/>
</dbReference>
<evidence type="ECO:0000256" key="3">
    <source>
        <dbReference type="ARBA" id="ARBA00022801"/>
    </source>
</evidence>
<keyword evidence="5 10" id="KW-0067">ATP-binding</keyword>
<dbReference type="NCBIfam" id="TIGR01073">
    <property type="entry name" value="pcrA"/>
    <property type="match status" value="1"/>
</dbReference>
<evidence type="ECO:0000256" key="10">
    <source>
        <dbReference type="PROSITE-ProRule" id="PRU00560"/>
    </source>
</evidence>
<name>A0ABW0XQG7_9ACTN</name>
<evidence type="ECO:0000313" key="16">
    <source>
        <dbReference type="Proteomes" id="UP001596183"/>
    </source>
</evidence>
<dbReference type="Pfam" id="PF13361">
    <property type="entry name" value="UvrD_C"/>
    <property type="match status" value="1"/>
</dbReference>
<evidence type="ECO:0000256" key="5">
    <source>
        <dbReference type="ARBA" id="ARBA00022840"/>
    </source>
</evidence>
<dbReference type="InterPro" id="IPR014016">
    <property type="entry name" value="UvrD-like_ATP-bd"/>
</dbReference>
<dbReference type="Gene3D" id="1.10.10.160">
    <property type="match status" value="1"/>
</dbReference>
<comment type="catalytic activity">
    <reaction evidence="8">
        <text>Couples ATP hydrolysis with the unwinding of duplex DNA by translocating in the 3'-5' direction.</text>
        <dbReference type="EC" id="5.6.2.4"/>
    </reaction>
</comment>
<evidence type="ECO:0000256" key="11">
    <source>
        <dbReference type="RuleBase" id="RU364053"/>
    </source>
</evidence>
<feature type="region of interest" description="Disordered" evidence="12">
    <location>
        <begin position="745"/>
        <end position="777"/>
    </location>
</feature>
<evidence type="ECO:0000256" key="8">
    <source>
        <dbReference type="ARBA" id="ARBA00034617"/>
    </source>
</evidence>
<keyword evidence="3 10" id="KW-0378">Hydrolase</keyword>
<accession>A0ABW0XQG7</accession>
<evidence type="ECO:0000256" key="7">
    <source>
        <dbReference type="ARBA" id="ARBA00023235"/>
    </source>
</evidence>
<dbReference type="GO" id="GO:0016787">
    <property type="term" value="F:hydrolase activity"/>
    <property type="evidence" value="ECO:0007669"/>
    <property type="project" value="UniProtKB-KW"/>
</dbReference>
<dbReference type="PANTHER" id="PTHR11070:SF2">
    <property type="entry name" value="ATP-DEPENDENT DNA HELICASE SRS2"/>
    <property type="match status" value="1"/>
</dbReference>
<evidence type="ECO:0000259" key="14">
    <source>
        <dbReference type="PROSITE" id="PS51217"/>
    </source>
</evidence>
<dbReference type="Proteomes" id="UP001596183">
    <property type="component" value="Unassembled WGS sequence"/>
</dbReference>
<evidence type="ECO:0000256" key="6">
    <source>
        <dbReference type="ARBA" id="ARBA00023125"/>
    </source>
</evidence>
<dbReference type="EMBL" id="JBHSPC010000037">
    <property type="protein sequence ID" value="MFC5671309.1"/>
    <property type="molecule type" value="Genomic_DNA"/>
</dbReference>
<evidence type="ECO:0000259" key="13">
    <source>
        <dbReference type="PROSITE" id="PS51198"/>
    </source>
</evidence>